<feature type="region of interest" description="Disordered" evidence="2">
    <location>
        <begin position="450"/>
        <end position="480"/>
    </location>
</feature>
<keyword evidence="1" id="KW-0479">Metal-binding</keyword>
<name>A0A2V1ECB0_9PLEO</name>
<feature type="compositionally biased region" description="Basic residues" evidence="2">
    <location>
        <begin position="564"/>
        <end position="575"/>
    </location>
</feature>
<organism evidence="4 5">
    <name type="scientific">Periconia macrospinosa</name>
    <dbReference type="NCBI Taxonomy" id="97972"/>
    <lineage>
        <taxon>Eukaryota</taxon>
        <taxon>Fungi</taxon>
        <taxon>Dikarya</taxon>
        <taxon>Ascomycota</taxon>
        <taxon>Pezizomycotina</taxon>
        <taxon>Dothideomycetes</taxon>
        <taxon>Pleosporomycetidae</taxon>
        <taxon>Pleosporales</taxon>
        <taxon>Massarineae</taxon>
        <taxon>Periconiaceae</taxon>
        <taxon>Periconia</taxon>
    </lineage>
</organism>
<dbReference type="AlphaFoldDB" id="A0A2V1ECB0"/>
<accession>A0A2V1ECB0</accession>
<proteinExistence type="predicted"/>
<dbReference type="GO" id="GO:0008270">
    <property type="term" value="F:zinc ion binding"/>
    <property type="evidence" value="ECO:0007669"/>
    <property type="project" value="UniProtKB-KW"/>
</dbReference>
<evidence type="ECO:0000256" key="1">
    <source>
        <dbReference type="PROSITE-ProRule" id="PRU00175"/>
    </source>
</evidence>
<gene>
    <name evidence="4" type="ORF">DM02DRAFT_621707</name>
</gene>
<keyword evidence="1" id="KW-0863">Zinc-finger</keyword>
<dbReference type="PROSITE" id="PS50089">
    <property type="entry name" value="ZF_RING_2"/>
    <property type="match status" value="1"/>
</dbReference>
<dbReference type="Proteomes" id="UP000244855">
    <property type="component" value="Unassembled WGS sequence"/>
</dbReference>
<dbReference type="EMBL" id="KZ805301">
    <property type="protein sequence ID" value="PVI08171.1"/>
    <property type="molecule type" value="Genomic_DNA"/>
</dbReference>
<feature type="region of interest" description="Disordered" evidence="2">
    <location>
        <begin position="415"/>
        <end position="438"/>
    </location>
</feature>
<keyword evidence="1" id="KW-0862">Zinc</keyword>
<dbReference type="InterPro" id="IPR001841">
    <property type="entry name" value="Znf_RING"/>
</dbReference>
<feature type="compositionally biased region" description="Basic and acidic residues" evidence="2">
    <location>
        <begin position="455"/>
        <end position="480"/>
    </location>
</feature>
<feature type="domain" description="RING-type" evidence="3">
    <location>
        <begin position="632"/>
        <end position="685"/>
    </location>
</feature>
<keyword evidence="5" id="KW-1185">Reference proteome</keyword>
<feature type="region of interest" description="Disordered" evidence="2">
    <location>
        <begin position="322"/>
        <end position="363"/>
    </location>
</feature>
<evidence type="ECO:0000313" key="5">
    <source>
        <dbReference type="Proteomes" id="UP000244855"/>
    </source>
</evidence>
<dbReference type="OrthoDB" id="3767399at2759"/>
<reference evidence="4 5" key="1">
    <citation type="journal article" date="2018" name="Sci. Rep.">
        <title>Comparative genomics provides insights into the lifestyle and reveals functional heterogeneity of dark septate endophytic fungi.</title>
        <authorList>
            <person name="Knapp D.G."/>
            <person name="Nemeth J.B."/>
            <person name="Barry K."/>
            <person name="Hainaut M."/>
            <person name="Henrissat B."/>
            <person name="Johnson J."/>
            <person name="Kuo A."/>
            <person name="Lim J.H.P."/>
            <person name="Lipzen A."/>
            <person name="Nolan M."/>
            <person name="Ohm R.A."/>
            <person name="Tamas L."/>
            <person name="Grigoriev I.V."/>
            <person name="Spatafora J.W."/>
            <person name="Nagy L.G."/>
            <person name="Kovacs G.M."/>
        </authorList>
    </citation>
    <scope>NUCLEOTIDE SEQUENCE [LARGE SCALE GENOMIC DNA]</scope>
    <source>
        <strain evidence="4 5">DSE2036</strain>
    </source>
</reference>
<protein>
    <recommendedName>
        <fullName evidence="3">RING-type domain-containing protein</fullName>
    </recommendedName>
</protein>
<sequence length="705" mass="78440">MTKASGFAASGKTGKVEEGEAEWVVLLFLERVRQPSMAQLRGKPFRSQPWLSSAPYYSALPPSIAQKITHAHHHACTCLVVGIARLPCPVRSAACNNYRFSPLGLGRHGGIFTKCTMASITKISGRDSPMLPDDTYKSSFLPPTVYAAPMRDSKKAQKMLGLGSGFPTLSRRGASNPEVDETTKKAKRVAGLVVTEPRDRRSWCASVGSSSTYSGTLEERLKQAEDDVRRLSGMDALIDHDDESITTWHTRKQQTRQSTSTRGWIDIGLEEGEEAKSNQSHPSSLPPHLARMLTPEPLFAPSSEPIELDAISTQHICRPATRSRQSSCASSRFHARPTHKIASSRSRGLRADTCPSFSRPSSVLMKTVPGEDMERDPLHLRYGVEPPTPNSPAAKDSFAFDDVKEARVHIEQQLKLAMDNHGKTKTSNEPEARPKRPRWASLPSSFVKLTKRHSKPVEETVSDHTTKQHQVISEKKKDKVDLTTENLQRWEHEVGHLPKMYRMSSNNLVSTSPVEIDITVNETQNMPNITTTTVQTPYMPPPRLQDPTLTPPSSPSLTQPKLYHPQHHHHYRHSSSHLPSPTLSTFPKPPPSPLLTPPLSHAQVHTRRTSLLSLASQKEFASAEKANTLFTCSICKEAEHPSTFPLRKITKQCIHPTRTCLDCLRGWIEMCVREERWDGCTCPECGLSMSEDDINAFRGVGGFVR</sequence>
<evidence type="ECO:0000259" key="3">
    <source>
        <dbReference type="PROSITE" id="PS50089"/>
    </source>
</evidence>
<feature type="compositionally biased region" description="Basic and acidic residues" evidence="2">
    <location>
        <begin position="415"/>
        <end position="434"/>
    </location>
</feature>
<dbReference type="SUPFAM" id="SSF57850">
    <property type="entry name" value="RING/U-box"/>
    <property type="match status" value="1"/>
</dbReference>
<evidence type="ECO:0000256" key="2">
    <source>
        <dbReference type="SAM" id="MobiDB-lite"/>
    </source>
</evidence>
<feature type="region of interest" description="Disordered" evidence="2">
    <location>
        <begin position="531"/>
        <end position="592"/>
    </location>
</feature>
<evidence type="ECO:0000313" key="4">
    <source>
        <dbReference type="EMBL" id="PVI08171.1"/>
    </source>
</evidence>
<feature type="compositionally biased region" description="Pro residues" evidence="2">
    <location>
        <begin position="538"/>
        <end position="554"/>
    </location>
</feature>
<feature type="compositionally biased region" description="Low complexity" evidence="2">
    <location>
        <begin position="576"/>
        <end position="586"/>
    </location>
</feature>